<proteinExistence type="predicted"/>
<dbReference type="Pfam" id="PF11721">
    <property type="entry name" value="Malectin"/>
    <property type="match status" value="1"/>
</dbReference>
<evidence type="ECO:0000259" key="13">
    <source>
        <dbReference type="Pfam" id="PF11721"/>
    </source>
</evidence>
<comment type="catalytic activity">
    <reaction evidence="12">
        <text>L-seryl-[protein] + ATP = O-phospho-L-seryl-[protein] + ADP + H(+)</text>
        <dbReference type="Rhea" id="RHEA:17989"/>
        <dbReference type="Rhea" id="RHEA-COMP:9863"/>
        <dbReference type="Rhea" id="RHEA-COMP:11604"/>
        <dbReference type="ChEBI" id="CHEBI:15378"/>
        <dbReference type="ChEBI" id="CHEBI:29999"/>
        <dbReference type="ChEBI" id="CHEBI:30616"/>
        <dbReference type="ChEBI" id="CHEBI:83421"/>
        <dbReference type="ChEBI" id="CHEBI:456216"/>
        <dbReference type="EC" id="2.7.11.1"/>
    </reaction>
</comment>
<evidence type="ECO:0000313" key="15">
    <source>
        <dbReference type="Proteomes" id="UP001154282"/>
    </source>
</evidence>
<sequence length="103" mass="11560">MENGKYTVELHFAEIEMGDPYSWRGLGRRMFDVYIQGDRVLRDFNVQAEAGGSKRALVKTFEASVNNTVMDVHFFWAGKGTCCIPYQGTYGPQVSAIRVSQGT</sequence>
<comment type="catalytic activity">
    <reaction evidence="11">
        <text>L-threonyl-[protein] + ATP = O-phospho-L-threonyl-[protein] + ADP + H(+)</text>
        <dbReference type="Rhea" id="RHEA:46608"/>
        <dbReference type="Rhea" id="RHEA-COMP:11060"/>
        <dbReference type="Rhea" id="RHEA-COMP:11605"/>
        <dbReference type="ChEBI" id="CHEBI:15378"/>
        <dbReference type="ChEBI" id="CHEBI:30013"/>
        <dbReference type="ChEBI" id="CHEBI:30616"/>
        <dbReference type="ChEBI" id="CHEBI:61977"/>
        <dbReference type="ChEBI" id="CHEBI:456216"/>
        <dbReference type="EC" id="2.7.11.1"/>
    </reaction>
</comment>
<evidence type="ECO:0000256" key="7">
    <source>
        <dbReference type="ARBA" id="ARBA00022741"/>
    </source>
</evidence>
<dbReference type="GO" id="GO:0004674">
    <property type="term" value="F:protein serine/threonine kinase activity"/>
    <property type="evidence" value="ECO:0007669"/>
    <property type="project" value="UniProtKB-KW"/>
</dbReference>
<dbReference type="AlphaFoldDB" id="A0AAV0JYW4"/>
<keyword evidence="15" id="KW-1185">Reference proteome</keyword>
<dbReference type="EC" id="2.7.11.1" evidence="2"/>
<evidence type="ECO:0000256" key="8">
    <source>
        <dbReference type="ARBA" id="ARBA00022840"/>
    </source>
</evidence>
<dbReference type="GO" id="GO:0016020">
    <property type="term" value="C:membrane"/>
    <property type="evidence" value="ECO:0007669"/>
    <property type="project" value="UniProtKB-SubCell"/>
</dbReference>
<evidence type="ECO:0000256" key="2">
    <source>
        <dbReference type="ARBA" id="ARBA00012513"/>
    </source>
</evidence>
<feature type="domain" description="Malectin" evidence="13">
    <location>
        <begin position="2"/>
        <end position="97"/>
    </location>
</feature>
<evidence type="ECO:0000256" key="12">
    <source>
        <dbReference type="ARBA" id="ARBA00048679"/>
    </source>
</evidence>
<name>A0AAV0JYW4_9ROSI</name>
<keyword evidence="7" id="KW-0547">Nucleotide-binding</keyword>
<keyword evidence="3" id="KW-0418">Kinase</keyword>
<evidence type="ECO:0000256" key="11">
    <source>
        <dbReference type="ARBA" id="ARBA00047899"/>
    </source>
</evidence>
<dbReference type="Gene3D" id="2.60.120.430">
    <property type="entry name" value="Galactose-binding lectin"/>
    <property type="match status" value="1"/>
</dbReference>
<dbReference type="InterPro" id="IPR021720">
    <property type="entry name" value="Malectin_dom"/>
</dbReference>
<keyword evidence="4" id="KW-0597">Phosphoprotein</keyword>
<dbReference type="PANTHER" id="PTHR48006">
    <property type="entry name" value="LEUCINE-RICH REPEAT-CONTAINING PROTEIN DDB_G0281931-RELATED"/>
    <property type="match status" value="1"/>
</dbReference>
<evidence type="ECO:0000313" key="14">
    <source>
        <dbReference type="EMBL" id="CAI0415131.1"/>
    </source>
</evidence>
<accession>A0AAV0JYW4</accession>
<keyword evidence="10" id="KW-0325">Glycoprotein</keyword>
<evidence type="ECO:0000256" key="5">
    <source>
        <dbReference type="ARBA" id="ARBA00022679"/>
    </source>
</evidence>
<keyword evidence="3" id="KW-0723">Serine/threonine-protein kinase</keyword>
<evidence type="ECO:0000256" key="3">
    <source>
        <dbReference type="ARBA" id="ARBA00022527"/>
    </source>
</evidence>
<evidence type="ECO:0000256" key="1">
    <source>
        <dbReference type="ARBA" id="ARBA00004479"/>
    </source>
</evidence>
<keyword evidence="5" id="KW-0808">Transferase</keyword>
<evidence type="ECO:0000256" key="6">
    <source>
        <dbReference type="ARBA" id="ARBA00022729"/>
    </source>
</evidence>
<comment type="subcellular location">
    <subcellularLocation>
        <location evidence="1">Membrane</location>
        <topology evidence="1">Single-pass type I membrane protein</topology>
    </subcellularLocation>
</comment>
<organism evidence="14 15">
    <name type="scientific">Linum tenue</name>
    <dbReference type="NCBI Taxonomy" id="586396"/>
    <lineage>
        <taxon>Eukaryota</taxon>
        <taxon>Viridiplantae</taxon>
        <taxon>Streptophyta</taxon>
        <taxon>Embryophyta</taxon>
        <taxon>Tracheophyta</taxon>
        <taxon>Spermatophyta</taxon>
        <taxon>Magnoliopsida</taxon>
        <taxon>eudicotyledons</taxon>
        <taxon>Gunneridae</taxon>
        <taxon>Pentapetalae</taxon>
        <taxon>rosids</taxon>
        <taxon>fabids</taxon>
        <taxon>Malpighiales</taxon>
        <taxon>Linaceae</taxon>
        <taxon>Linum</taxon>
    </lineage>
</organism>
<keyword evidence="6" id="KW-0732">Signal</keyword>
<keyword evidence="8" id="KW-0067">ATP-binding</keyword>
<dbReference type="EMBL" id="CAMGYJ010000005">
    <property type="protein sequence ID" value="CAI0415131.1"/>
    <property type="molecule type" value="Genomic_DNA"/>
</dbReference>
<dbReference type="Proteomes" id="UP001154282">
    <property type="component" value="Unassembled WGS sequence"/>
</dbReference>
<evidence type="ECO:0000256" key="9">
    <source>
        <dbReference type="ARBA" id="ARBA00023170"/>
    </source>
</evidence>
<dbReference type="GO" id="GO:0005524">
    <property type="term" value="F:ATP binding"/>
    <property type="evidence" value="ECO:0007669"/>
    <property type="project" value="UniProtKB-KW"/>
</dbReference>
<comment type="caution">
    <text evidence="14">The sequence shown here is derived from an EMBL/GenBank/DDBJ whole genome shotgun (WGS) entry which is preliminary data.</text>
</comment>
<dbReference type="InterPro" id="IPR051824">
    <property type="entry name" value="LRR_Rcpt-Like_S/T_Kinase"/>
</dbReference>
<evidence type="ECO:0000256" key="4">
    <source>
        <dbReference type="ARBA" id="ARBA00022553"/>
    </source>
</evidence>
<reference evidence="14" key="1">
    <citation type="submission" date="2022-08" db="EMBL/GenBank/DDBJ databases">
        <authorList>
            <person name="Gutierrez-Valencia J."/>
        </authorList>
    </citation>
    <scope>NUCLEOTIDE SEQUENCE</scope>
</reference>
<evidence type="ECO:0000256" key="10">
    <source>
        <dbReference type="ARBA" id="ARBA00023180"/>
    </source>
</evidence>
<protein>
    <recommendedName>
        <fullName evidence="2">non-specific serine/threonine protein kinase</fullName>
        <ecNumber evidence="2">2.7.11.1</ecNumber>
    </recommendedName>
</protein>
<dbReference type="PANTHER" id="PTHR48006:SF98">
    <property type="entry name" value="MALECTIN DOMAIN-CONTAINING PROTEIN"/>
    <property type="match status" value="1"/>
</dbReference>
<gene>
    <name evidence="14" type="ORF">LITE_LOCUS16518</name>
</gene>
<keyword evidence="9" id="KW-0675">Receptor</keyword>